<name>A0A2K1Q7D7_9GAMM</name>
<feature type="domain" description="DUF4268" evidence="1">
    <location>
        <begin position="234"/>
        <end position="369"/>
    </location>
</feature>
<dbReference type="AlphaFoldDB" id="A0A2K1Q7D7"/>
<protein>
    <recommendedName>
        <fullName evidence="1">DUF4268 domain-containing protein</fullName>
    </recommendedName>
</protein>
<evidence type="ECO:0000313" key="3">
    <source>
        <dbReference type="Proteomes" id="UP000236345"/>
    </source>
</evidence>
<dbReference type="Gene3D" id="3.40.1350.10">
    <property type="match status" value="1"/>
</dbReference>
<dbReference type="OrthoDB" id="570199at2"/>
<accession>A0A2K1Q7D7</accession>
<dbReference type="Proteomes" id="UP000236345">
    <property type="component" value="Unassembled WGS sequence"/>
</dbReference>
<evidence type="ECO:0000313" key="2">
    <source>
        <dbReference type="EMBL" id="PNS10955.1"/>
    </source>
</evidence>
<reference evidence="3" key="1">
    <citation type="submission" date="2017-09" db="EMBL/GenBank/DDBJ databases">
        <authorList>
            <person name="Palmer M."/>
            <person name="Steenkamp E.T."/>
            <person name="Coetzee M.P."/>
            <person name="Avontuur J.R."/>
            <person name="Van Zyl E."/>
            <person name="Chan W.-Y."/>
            <person name="Blom J."/>
            <person name="Venter S.N."/>
        </authorList>
    </citation>
    <scope>NUCLEOTIDE SEQUENCE [LARGE SCALE GENOMIC DNA]</scope>
    <source>
        <strain evidence="3">QC88-366</strain>
    </source>
</reference>
<dbReference type="InterPro" id="IPR025364">
    <property type="entry name" value="DUF4268"/>
</dbReference>
<dbReference type="EMBL" id="NWUO01000011">
    <property type="protein sequence ID" value="PNS10955.1"/>
    <property type="molecule type" value="Genomic_DNA"/>
</dbReference>
<dbReference type="Pfam" id="PF14088">
    <property type="entry name" value="DUF4268"/>
    <property type="match status" value="1"/>
</dbReference>
<dbReference type="RefSeq" id="WP_103060615.1">
    <property type="nucleotide sequence ID" value="NZ_BSOF01000034.1"/>
</dbReference>
<evidence type="ECO:0000259" key="1">
    <source>
        <dbReference type="Pfam" id="PF14088"/>
    </source>
</evidence>
<dbReference type="InterPro" id="IPR011856">
    <property type="entry name" value="tRNA_endonuc-like_dom_sf"/>
</dbReference>
<keyword evidence="3" id="KW-1185">Reference proteome</keyword>
<proteinExistence type="predicted"/>
<dbReference type="GO" id="GO:0003676">
    <property type="term" value="F:nucleic acid binding"/>
    <property type="evidence" value="ECO:0007669"/>
    <property type="project" value="InterPro"/>
</dbReference>
<organism evidence="2 3">
    <name type="scientific">Mixta theicola</name>
    <dbReference type="NCBI Taxonomy" id="1458355"/>
    <lineage>
        <taxon>Bacteria</taxon>
        <taxon>Pseudomonadati</taxon>
        <taxon>Pseudomonadota</taxon>
        <taxon>Gammaproteobacteria</taxon>
        <taxon>Enterobacterales</taxon>
        <taxon>Erwiniaceae</taxon>
        <taxon>Mixta</taxon>
    </lineage>
</organism>
<comment type="caution">
    <text evidence="2">The sequence shown here is derived from an EMBL/GenBank/DDBJ whole genome shotgun (WGS) entry which is preliminary data.</text>
</comment>
<sequence length="398" mass="46153">MFKVDQPSNSLQPLQETTFTNAGFTERYHLQEWLAKHPQALTRNSDDELLIIQKEFAGFDDTKERLDLLAIDKDGNLVIIENKLDDSGRDVVWQALKYAGYCANLRKEHIVEIFQRYLDQNEPEETRPAADVLAEFLEHDSLEEVQINQNRSQRIMMVAANFRKEATNTALWLMQFNIRVQCFKVTPYRYGNDVFIDIKQVIPTPEAESYMIGMAQKEAEEQSTTGESKARHHLRKAFWTQALEKFRVSSCSLYNNISPSTDHWLSAGSGISGVSYNLIFSKKEIRVELWIAKPSAQTNTFAFDWLHERKSAIENRFGHEIVWQALPDKKSCRITYRKPINGIADQEKWPEMVDWLVEHMTAFEKAFSTCLPELNQLIKRTFNGHDEAEIITEEAEHV</sequence>
<gene>
    <name evidence="2" type="ORF">COO59_15230</name>
</gene>